<evidence type="ECO:0000256" key="5">
    <source>
        <dbReference type="ARBA" id="ARBA00023136"/>
    </source>
</evidence>
<keyword evidence="5 6" id="KW-0472">Membrane</keyword>
<feature type="transmembrane region" description="Helical" evidence="6">
    <location>
        <begin position="214"/>
        <end position="240"/>
    </location>
</feature>
<accession>A0A2T0RYQ8</accession>
<dbReference type="InterPro" id="IPR005829">
    <property type="entry name" value="Sugar_transporter_CS"/>
</dbReference>
<keyword evidence="2" id="KW-0813">Transport</keyword>
<dbReference type="Proteomes" id="UP000239480">
    <property type="component" value="Unassembled WGS sequence"/>
</dbReference>
<feature type="transmembrane region" description="Helical" evidence="6">
    <location>
        <begin position="145"/>
        <end position="169"/>
    </location>
</feature>
<name>A0A2T0RYQ8_9RHOB</name>
<feature type="transmembrane region" description="Helical" evidence="6">
    <location>
        <begin position="317"/>
        <end position="341"/>
    </location>
</feature>
<reference evidence="8 9" key="1">
    <citation type="submission" date="2018-03" db="EMBL/GenBank/DDBJ databases">
        <title>Genomic Encyclopedia of Archaeal and Bacterial Type Strains, Phase II (KMG-II): from individual species to whole genera.</title>
        <authorList>
            <person name="Goeker M."/>
        </authorList>
    </citation>
    <scope>NUCLEOTIDE SEQUENCE [LARGE SCALE GENOMIC DNA]</scope>
    <source>
        <strain evidence="8 9">DSM 29328</strain>
    </source>
</reference>
<dbReference type="InterPro" id="IPR011701">
    <property type="entry name" value="MFS"/>
</dbReference>
<dbReference type="Pfam" id="PF07690">
    <property type="entry name" value="MFS_1"/>
    <property type="match status" value="1"/>
</dbReference>
<dbReference type="RefSeq" id="WP_106203063.1">
    <property type="nucleotide sequence ID" value="NZ_PVTD01000001.1"/>
</dbReference>
<evidence type="ECO:0000256" key="2">
    <source>
        <dbReference type="ARBA" id="ARBA00022448"/>
    </source>
</evidence>
<evidence type="ECO:0000313" key="9">
    <source>
        <dbReference type="Proteomes" id="UP000239480"/>
    </source>
</evidence>
<comment type="subcellular location">
    <subcellularLocation>
        <location evidence="1">Membrane</location>
        <topology evidence="1">Multi-pass membrane protein</topology>
    </subcellularLocation>
</comment>
<evidence type="ECO:0000256" key="1">
    <source>
        <dbReference type="ARBA" id="ARBA00004141"/>
    </source>
</evidence>
<gene>
    <name evidence="8" type="ORF">CLV78_101367</name>
</gene>
<evidence type="ECO:0000259" key="7">
    <source>
        <dbReference type="PROSITE" id="PS50850"/>
    </source>
</evidence>
<keyword evidence="9" id="KW-1185">Reference proteome</keyword>
<dbReference type="SUPFAM" id="SSF103473">
    <property type="entry name" value="MFS general substrate transporter"/>
    <property type="match status" value="1"/>
</dbReference>
<feature type="domain" description="Major facilitator superfamily (MFS) profile" evidence="7">
    <location>
        <begin position="20"/>
        <end position="407"/>
    </location>
</feature>
<feature type="transmembrane region" description="Helical" evidence="6">
    <location>
        <begin position="112"/>
        <end position="133"/>
    </location>
</feature>
<dbReference type="PROSITE" id="PS00216">
    <property type="entry name" value="SUGAR_TRANSPORT_1"/>
    <property type="match status" value="1"/>
</dbReference>
<feature type="transmembrane region" description="Helical" evidence="6">
    <location>
        <begin position="87"/>
        <end position="106"/>
    </location>
</feature>
<dbReference type="OrthoDB" id="9800416at2"/>
<dbReference type="InterPro" id="IPR020846">
    <property type="entry name" value="MFS_dom"/>
</dbReference>
<dbReference type="GO" id="GO:0042908">
    <property type="term" value="P:xenobiotic transport"/>
    <property type="evidence" value="ECO:0007669"/>
    <property type="project" value="UniProtKB-ARBA"/>
</dbReference>
<dbReference type="GO" id="GO:0005886">
    <property type="term" value="C:plasma membrane"/>
    <property type="evidence" value="ECO:0007669"/>
    <property type="project" value="TreeGrafter"/>
</dbReference>
<dbReference type="EMBL" id="PVTD01000001">
    <property type="protein sequence ID" value="PRY26272.1"/>
    <property type="molecule type" value="Genomic_DNA"/>
</dbReference>
<feature type="transmembrane region" description="Helical" evidence="6">
    <location>
        <begin position="289"/>
        <end position="311"/>
    </location>
</feature>
<feature type="transmembrane region" description="Helical" evidence="6">
    <location>
        <begin position="353"/>
        <end position="378"/>
    </location>
</feature>
<comment type="caution">
    <text evidence="8">The sequence shown here is derived from an EMBL/GenBank/DDBJ whole genome shotgun (WGS) entry which is preliminary data.</text>
</comment>
<evidence type="ECO:0000256" key="3">
    <source>
        <dbReference type="ARBA" id="ARBA00022692"/>
    </source>
</evidence>
<keyword evidence="4 6" id="KW-1133">Transmembrane helix</keyword>
<dbReference type="PANTHER" id="PTHR23502">
    <property type="entry name" value="MAJOR FACILITATOR SUPERFAMILY"/>
    <property type="match status" value="1"/>
</dbReference>
<protein>
    <submittedName>
        <fullName evidence="8">DHA1 family bicyclomycin/chloramphenicol resistance-like MFS transporter</fullName>
    </submittedName>
</protein>
<dbReference type="InterPro" id="IPR036259">
    <property type="entry name" value="MFS_trans_sf"/>
</dbReference>
<sequence>MSEATANHSQPRAPLGQAEFIALMAMTFATVAFSIDAMLPALPDIAGEISAETPNRAQMIITSFVLGLGVGTLFTGPLSDAYGRKPVVMAGAALYVLGATLAWQAHSIETMFAARVLQGLGAAGPRVVAMAIIRDLYAGRKMARLMSFIMLIFTIVPAIAPTIGAGIIWAVGWRGIFPCFMLFSVIATSWMMLRQPETLRPENRRPFRPRPLLAGIREIVTHRVVALSLLTQSLTFGMLFSTLSSTQPIFDQTFGRGESFHLWFGAIALVSGTSGLINAALVERLGMRFLITATLGCQIVFTGIATLLVAVGGLPEIAVFGIYVLWTAGVFFQNGLTIGNLNALAMEPMGHLAGLTASVTGSVSTVAAVLVAIPLGLAFDGTPVPLMIGTLMLATVSYAAMLVLRWTDPPDLRR</sequence>
<dbReference type="AlphaFoldDB" id="A0A2T0RYQ8"/>
<dbReference type="PROSITE" id="PS50850">
    <property type="entry name" value="MFS"/>
    <property type="match status" value="1"/>
</dbReference>
<keyword evidence="3 6" id="KW-0812">Transmembrane</keyword>
<feature type="transmembrane region" description="Helical" evidence="6">
    <location>
        <begin position="20"/>
        <end position="42"/>
    </location>
</feature>
<evidence type="ECO:0000313" key="8">
    <source>
        <dbReference type="EMBL" id="PRY26272.1"/>
    </source>
</evidence>
<evidence type="ECO:0000256" key="6">
    <source>
        <dbReference type="SAM" id="Phobius"/>
    </source>
</evidence>
<feature type="transmembrane region" description="Helical" evidence="6">
    <location>
        <begin position="384"/>
        <end position="404"/>
    </location>
</feature>
<proteinExistence type="predicted"/>
<feature type="transmembrane region" description="Helical" evidence="6">
    <location>
        <begin position="260"/>
        <end position="282"/>
    </location>
</feature>
<dbReference type="CDD" id="cd17320">
    <property type="entry name" value="MFS_MdfA_MDR_like"/>
    <property type="match status" value="1"/>
</dbReference>
<dbReference type="Gene3D" id="1.20.1720.10">
    <property type="entry name" value="Multidrug resistance protein D"/>
    <property type="match status" value="1"/>
</dbReference>
<dbReference type="PANTHER" id="PTHR23502:SF132">
    <property type="entry name" value="POLYAMINE TRANSPORTER 2-RELATED"/>
    <property type="match status" value="1"/>
</dbReference>
<feature type="transmembrane region" description="Helical" evidence="6">
    <location>
        <begin position="175"/>
        <end position="193"/>
    </location>
</feature>
<dbReference type="GO" id="GO:0022857">
    <property type="term" value="F:transmembrane transporter activity"/>
    <property type="evidence" value="ECO:0007669"/>
    <property type="project" value="InterPro"/>
</dbReference>
<dbReference type="GO" id="GO:0140115">
    <property type="term" value="P:export across plasma membrane"/>
    <property type="evidence" value="ECO:0007669"/>
    <property type="project" value="UniProtKB-ARBA"/>
</dbReference>
<organism evidence="8 9">
    <name type="scientific">Aliiruegeria haliotis</name>
    <dbReference type="NCBI Taxonomy" id="1280846"/>
    <lineage>
        <taxon>Bacteria</taxon>
        <taxon>Pseudomonadati</taxon>
        <taxon>Pseudomonadota</taxon>
        <taxon>Alphaproteobacteria</taxon>
        <taxon>Rhodobacterales</taxon>
        <taxon>Roseobacteraceae</taxon>
        <taxon>Aliiruegeria</taxon>
    </lineage>
</organism>
<evidence type="ECO:0000256" key="4">
    <source>
        <dbReference type="ARBA" id="ARBA00022989"/>
    </source>
</evidence>
<feature type="transmembrane region" description="Helical" evidence="6">
    <location>
        <begin position="57"/>
        <end position="75"/>
    </location>
</feature>